<evidence type="ECO:0000313" key="2">
    <source>
        <dbReference type="Proteomes" id="UP001583193"/>
    </source>
</evidence>
<accession>A0ABR3WXY9</accession>
<keyword evidence="2" id="KW-1185">Reference proteome</keyword>
<dbReference type="Proteomes" id="UP001583193">
    <property type="component" value="Unassembled WGS sequence"/>
</dbReference>
<name>A0ABR3WXY9_9EURO</name>
<dbReference type="EMBL" id="JAVDPF010000039">
    <property type="protein sequence ID" value="KAL1868340.1"/>
    <property type="molecule type" value="Genomic_DNA"/>
</dbReference>
<sequence>MMLASFQAAAISAMKTLIQQRYFDDCLATTYSTSRVSIVGFAREMGAVRYVVEHSTTYAGHTWSRDHQ</sequence>
<comment type="caution">
    <text evidence="1">The sequence shown here is derived from an EMBL/GenBank/DDBJ whole genome shotgun (WGS) entry which is preliminary data.</text>
</comment>
<proteinExistence type="predicted"/>
<evidence type="ECO:0000313" key="1">
    <source>
        <dbReference type="EMBL" id="KAL1868340.1"/>
    </source>
</evidence>
<organism evidence="1 2">
    <name type="scientific">Paecilomyces lecythidis</name>
    <dbReference type="NCBI Taxonomy" id="3004212"/>
    <lineage>
        <taxon>Eukaryota</taxon>
        <taxon>Fungi</taxon>
        <taxon>Dikarya</taxon>
        <taxon>Ascomycota</taxon>
        <taxon>Pezizomycotina</taxon>
        <taxon>Eurotiomycetes</taxon>
        <taxon>Eurotiomycetidae</taxon>
        <taxon>Eurotiales</taxon>
        <taxon>Thermoascaceae</taxon>
        <taxon>Paecilomyces</taxon>
    </lineage>
</organism>
<gene>
    <name evidence="1" type="ORF">Plec18167_008265</name>
</gene>
<protein>
    <submittedName>
        <fullName evidence="1">Uncharacterized protein</fullName>
    </submittedName>
</protein>
<reference evidence="1 2" key="1">
    <citation type="journal article" date="2024" name="IMA Fungus">
        <title>IMA Genome - F19 : A genome assembly and annotation guide to empower mycologists, including annotated draft genome sequences of Ceratocystis pirilliformis, Diaporthe australafricana, Fusarium ophioides, Paecilomyces lecythidis, and Sporothrix stenoceras.</title>
        <authorList>
            <person name="Aylward J."/>
            <person name="Wilson A.M."/>
            <person name="Visagie C.M."/>
            <person name="Spraker J."/>
            <person name="Barnes I."/>
            <person name="Buitendag C."/>
            <person name="Ceriani C."/>
            <person name="Del Mar Angel L."/>
            <person name="du Plessis D."/>
            <person name="Fuchs T."/>
            <person name="Gasser K."/>
            <person name="Kramer D."/>
            <person name="Li W."/>
            <person name="Munsamy K."/>
            <person name="Piso A."/>
            <person name="Price J.L."/>
            <person name="Sonnekus B."/>
            <person name="Thomas C."/>
            <person name="van der Nest A."/>
            <person name="van Dijk A."/>
            <person name="van Heerden A."/>
            <person name="van Vuuren N."/>
            <person name="Yilmaz N."/>
            <person name="Duong T.A."/>
            <person name="van der Merwe N.A."/>
            <person name="Wingfield M.J."/>
            <person name="Wingfield B.D."/>
        </authorList>
    </citation>
    <scope>NUCLEOTIDE SEQUENCE [LARGE SCALE GENOMIC DNA]</scope>
    <source>
        <strain evidence="1 2">CMW 18167</strain>
    </source>
</reference>